<dbReference type="InterPro" id="IPR005691">
    <property type="entry name" value="Tic20"/>
</dbReference>
<dbReference type="CDD" id="cd00051">
    <property type="entry name" value="EFh"/>
    <property type="match status" value="1"/>
</dbReference>
<feature type="region of interest" description="Disordered" evidence="8">
    <location>
        <begin position="368"/>
        <end position="397"/>
    </location>
</feature>
<dbReference type="GO" id="GO:0005509">
    <property type="term" value="F:calcium ion binding"/>
    <property type="evidence" value="ECO:0007669"/>
    <property type="project" value="InterPro"/>
</dbReference>
<dbReference type="PROSITE" id="PS50222">
    <property type="entry name" value="EF_HAND_2"/>
    <property type="match status" value="2"/>
</dbReference>
<evidence type="ECO:0000313" key="11">
    <source>
        <dbReference type="EMBL" id="KAK1732942.1"/>
    </source>
</evidence>
<keyword evidence="4" id="KW-0106">Calcium</keyword>
<feature type="domain" description="EF-hand" evidence="10">
    <location>
        <begin position="129"/>
        <end position="164"/>
    </location>
</feature>
<dbReference type="InterPro" id="IPR002048">
    <property type="entry name" value="EF_hand_dom"/>
</dbReference>
<dbReference type="SUPFAM" id="SSF47473">
    <property type="entry name" value="EF-hand"/>
    <property type="match status" value="1"/>
</dbReference>
<protein>
    <submittedName>
        <fullName evidence="11">Chloroplast protein import component Tic20</fullName>
    </submittedName>
</protein>
<keyword evidence="6 9" id="KW-0472">Membrane</keyword>
<evidence type="ECO:0000256" key="4">
    <source>
        <dbReference type="ARBA" id="ARBA00022837"/>
    </source>
</evidence>
<gene>
    <name evidence="11" type="ORF">QTG54_016273</name>
</gene>
<evidence type="ECO:0000256" key="2">
    <source>
        <dbReference type="ARBA" id="ARBA00009596"/>
    </source>
</evidence>
<evidence type="ECO:0000256" key="3">
    <source>
        <dbReference type="ARBA" id="ARBA00022692"/>
    </source>
</evidence>
<comment type="similarity">
    <text evidence="2">Belongs to the Tic20 family.</text>
</comment>
<keyword evidence="3 9" id="KW-0812">Transmembrane</keyword>
<keyword evidence="7" id="KW-0175">Coiled coil</keyword>
<evidence type="ECO:0000256" key="7">
    <source>
        <dbReference type="SAM" id="Coils"/>
    </source>
</evidence>
<dbReference type="Gene3D" id="1.10.238.10">
    <property type="entry name" value="EF-hand"/>
    <property type="match status" value="1"/>
</dbReference>
<dbReference type="GO" id="GO:0031969">
    <property type="term" value="C:chloroplast membrane"/>
    <property type="evidence" value="ECO:0007669"/>
    <property type="project" value="UniProtKB-SubCell"/>
</dbReference>
<evidence type="ECO:0000259" key="10">
    <source>
        <dbReference type="PROSITE" id="PS50222"/>
    </source>
</evidence>
<dbReference type="AlphaFoldDB" id="A0AAD9D430"/>
<dbReference type="InterPro" id="IPR018247">
    <property type="entry name" value="EF_Hand_1_Ca_BS"/>
</dbReference>
<dbReference type="InterPro" id="IPR011992">
    <property type="entry name" value="EF-hand-dom_pair"/>
</dbReference>
<accession>A0AAD9D430</accession>
<evidence type="ECO:0000313" key="12">
    <source>
        <dbReference type="Proteomes" id="UP001224775"/>
    </source>
</evidence>
<keyword evidence="12" id="KW-1185">Reference proteome</keyword>
<organism evidence="11 12">
    <name type="scientific">Skeletonema marinoi</name>
    <dbReference type="NCBI Taxonomy" id="267567"/>
    <lineage>
        <taxon>Eukaryota</taxon>
        <taxon>Sar</taxon>
        <taxon>Stramenopiles</taxon>
        <taxon>Ochrophyta</taxon>
        <taxon>Bacillariophyta</taxon>
        <taxon>Coscinodiscophyceae</taxon>
        <taxon>Thalassiosirophycidae</taxon>
        <taxon>Thalassiosirales</taxon>
        <taxon>Skeletonemataceae</taxon>
        <taxon>Skeletonema</taxon>
        <taxon>Skeletonema marinoi-dohrnii complex</taxon>
    </lineage>
</organism>
<comment type="subcellular location">
    <subcellularLocation>
        <location evidence="1">Plastid</location>
        <location evidence="1">Chloroplast membrane</location>
        <topology evidence="1">Multi-pass membrane protein</topology>
    </subcellularLocation>
</comment>
<feature type="coiled-coil region" evidence="7">
    <location>
        <begin position="61"/>
        <end position="100"/>
    </location>
</feature>
<dbReference type="Pfam" id="PF13499">
    <property type="entry name" value="EF-hand_7"/>
    <property type="match status" value="1"/>
</dbReference>
<feature type="coiled-coil region" evidence="7">
    <location>
        <begin position="157"/>
        <end position="202"/>
    </location>
</feature>
<evidence type="ECO:0000256" key="5">
    <source>
        <dbReference type="ARBA" id="ARBA00022989"/>
    </source>
</evidence>
<evidence type="ECO:0000256" key="9">
    <source>
        <dbReference type="SAM" id="Phobius"/>
    </source>
</evidence>
<dbReference type="PANTHER" id="PTHR33510">
    <property type="entry name" value="PROTEIN TIC 20-II, CHLOROPLASTIC"/>
    <property type="match status" value="1"/>
</dbReference>
<feature type="transmembrane region" description="Helical" evidence="9">
    <location>
        <begin position="287"/>
        <end position="306"/>
    </location>
</feature>
<dbReference type="EMBL" id="JATAAI010000055">
    <property type="protein sequence ID" value="KAK1732942.1"/>
    <property type="molecule type" value="Genomic_DNA"/>
</dbReference>
<evidence type="ECO:0000256" key="6">
    <source>
        <dbReference type="ARBA" id="ARBA00023136"/>
    </source>
</evidence>
<proteinExistence type="inferred from homology"/>
<dbReference type="Proteomes" id="UP001224775">
    <property type="component" value="Unassembled WGS sequence"/>
</dbReference>
<evidence type="ECO:0000256" key="8">
    <source>
        <dbReference type="SAM" id="MobiDB-lite"/>
    </source>
</evidence>
<feature type="compositionally biased region" description="Basic and acidic residues" evidence="8">
    <location>
        <begin position="374"/>
        <end position="397"/>
    </location>
</feature>
<feature type="domain" description="EF-hand" evidence="10">
    <location>
        <begin position="92"/>
        <end position="127"/>
    </location>
</feature>
<reference evidence="11" key="1">
    <citation type="submission" date="2023-06" db="EMBL/GenBank/DDBJ databases">
        <title>Survivors Of The Sea: Transcriptome response of Skeletonema marinoi to long-term dormancy.</title>
        <authorList>
            <person name="Pinder M.I.M."/>
            <person name="Kourtchenko O."/>
            <person name="Robertson E.K."/>
            <person name="Larsson T."/>
            <person name="Maumus F."/>
            <person name="Osuna-Cruz C.M."/>
            <person name="Vancaester E."/>
            <person name="Stenow R."/>
            <person name="Vandepoele K."/>
            <person name="Ploug H."/>
            <person name="Bruchert V."/>
            <person name="Godhe A."/>
            <person name="Topel M."/>
        </authorList>
    </citation>
    <scope>NUCLEOTIDE SEQUENCE</scope>
    <source>
        <strain evidence="11">R05AC</strain>
    </source>
</reference>
<keyword evidence="5 9" id="KW-1133">Transmembrane helix</keyword>
<dbReference type="PROSITE" id="PS00018">
    <property type="entry name" value="EF_HAND_1"/>
    <property type="match status" value="2"/>
</dbReference>
<dbReference type="SMART" id="SM00054">
    <property type="entry name" value="EFh"/>
    <property type="match status" value="2"/>
</dbReference>
<feature type="transmembrane region" description="Helical" evidence="9">
    <location>
        <begin position="241"/>
        <end position="266"/>
    </location>
</feature>
<dbReference type="PANTHER" id="PTHR33510:SF5">
    <property type="entry name" value="PROTEIN TIC 20-II, CHLOROPLASTIC"/>
    <property type="match status" value="1"/>
</dbReference>
<dbReference type="Pfam" id="PF16166">
    <property type="entry name" value="TIC20"/>
    <property type="match status" value="1"/>
</dbReference>
<name>A0AAD9D430_9STRA</name>
<feature type="transmembrane region" description="Helical" evidence="9">
    <location>
        <begin position="326"/>
        <end position="344"/>
    </location>
</feature>
<evidence type="ECO:0000256" key="1">
    <source>
        <dbReference type="ARBA" id="ARBA00004508"/>
    </source>
</evidence>
<sequence length="397" mass="43725">MHNIICKATAIAIIGTSSSINAFTPIAQTNIPITRAANAFQSLPSSNYHQHSTQLYGAADDDAQDNEIERLKRQAAKLRAEAASLEADKAKQLAEAAEKAFNKFDVNSDGEVSLSELKMGLEKELKTEISEKRVTELMKIFDTSGDGALQLDEFVTVDRFRNQLEALAREEKRLAAEAEQEKKRQEQEVLLAEAKLEFLNEKEPTMSDKALSVLPYLFPLMDGLQYGRFLLSSDDAGANPFVVILAVLYSLYRSIPFSGFVAFFALNILSGNPSINRLVRYNMQQAIYLDIALFFPSLLIGLGGLISSGAGLSVPPGVGEVFSDVMFGTLLLTLAYCAVSSFLGKEPDSIPLISQAVKDRMPSMDMLEGGTLDNEGRFIPKMPERREEDDKSDEDKK</sequence>
<comment type="caution">
    <text evidence="11">The sequence shown here is derived from an EMBL/GenBank/DDBJ whole genome shotgun (WGS) entry which is preliminary data.</text>
</comment>